<sequence>MAAITDDPHNHPANDLRASSSGGLRRRTFLSGALGAGIATAFLGDAARAATPGRPVPNLLANPGFEEVAGSVPARWELFGADSQGRVATSTEHVRSGARSVRLDDTGTTVSVGLRSDAVPVEPGVTYEGSAFAHGERGQAAVYLEFWDARGVRVWSGATTVAALGGWQKVDVRGEAPQGAVSATVLLYSSSTNAGVFHFDDAALTVPAPLDPALFGPASLTAAVRGAAVHGETVVLTSRYNTPEGRLRLARFDLRTGEAVSVDDLPVASKGGQRLVSDGRYVYIGPAGSSHVWRFDPATKALERWAAVGPETTWYYDMVVDGGYLYLGTYPDCTVRRVSLADRSVQTYGRVSSSLYATSIAVDESYVYGGSAAPGGLLRWSKDGGEPVDLTAHLSDSPVGILDLVAHGGSLYVASGRQVISMQPDGSGRVVREIPEEDRYIDQLAVGADGKVYALARLTTNLYEVTAGGLTRVARPIDHVENVLLAAAPDGRLLGVSGLGHVWLVAPGGTATVWDTTTRGFGYPEVAQAMLLHSDQRVWVGGHYAMTVHRPLDGTSARFDVNGEPKALAEGRHGVVYAAMYPSGQILAIDPASLAVTPLGILGNQQMRTKAMHADLDGDQLLVASGPTGGLHTGALTFIDLRTGEFDSHREYLPEQSVMDVAVSGRTAYIVGDTYGESTGGPVRSAAQVAAVDIDTRELLWREELRPAWLSYEGVHVVGNLLYAMGRRPRGHWFAYDLVTRRIVMRGDLGGYGSFGAAGDRVLTWVHWANDIRELPGPATDDGRLLHDAVPNGWYNNPTFSISPDGRATWGMHGTDLARFPLTAPGVV</sequence>
<protein>
    <recommendedName>
        <fullName evidence="4">CBM-cenC domain-containing protein</fullName>
    </recommendedName>
</protein>
<dbReference type="SUPFAM" id="SSF50998">
    <property type="entry name" value="Quinoprotein alcohol dehydrogenase-like"/>
    <property type="match status" value="1"/>
</dbReference>
<dbReference type="SUPFAM" id="SSF101908">
    <property type="entry name" value="Putative isomerase YbhE"/>
    <property type="match status" value="1"/>
</dbReference>
<name>A0ABP8EVW8_9MICO</name>
<dbReference type="Gene3D" id="2.130.10.10">
    <property type="entry name" value="YVTN repeat-like/Quinoprotein amine dehydrogenase"/>
    <property type="match status" value="1"/>
</dbReference>
<comment type="caution">
    <text evidence="2">The sequence shown here is derived from an EMBL/GenBank/DDBJ whole genome shotgun (WGS) entry which is preliminary data.</text>
</comment>
<dbReference type="RefSeq" id="WP_345041486.1">
    <property type="nucleotide sequence ID" value="NZ_BAABBA010000011.1"/>
</dbReference>
<evidence type="ECO:0000256" key="1">
    <source>
        <dbReference type="SAM" id="MobiDB-lite"/>
    </source>
</evidence>
<proteinExistence type="predicted"/>
<dbReference type="SUPFAM" id="SSF51004">
    <property type="entry name" value="C-terminal (heme d1) domain of cytochrome cd1-nitrite reductase"/>
    <property type="match status" value="1"/>
</dbReference>
<feature type="region of interest" description="Disordered" evidence="1">
    <location>
        <begin position="1"/>
        <end position="22"/>
    </location>
</feature>
<feature type="compositionally biased region" description="Basic and acidic residues" evidence="1">
    <location>
        <begin position="1"/>
        <end position="14"/>
    </location>
</feature>
<accession>A0ABP8EVW8</accession>
<dbReference type="InterPro" id="IPR011048">
    <property type="entry name" value="Haem_d1_sf"/>
</dbReference>
<dbReference type="InterPro" id="IPR006311">
    <property type="entry name" value="TAT_signal"/>
</dbReference>
<dbReference type="EMBL" id="BAABBA010000011">
    <property type="protein sequence ID" value="GAA4288057.1"/>
    <property type="molecule type" value="Genomic_DNA"/>
</dbReference>
<dbReference type="PROSITE" id="PS51318">
    <property type="entry name" value="TAT"/>
    <property type="match status" value="1"/>
</dbReference>
<reference evidence="3" key="1">
    <citation type="journal article" date="2019" name="Int. J. Syst. Evol. Microbiol.">
        <title>The Global Catalogue of Microorganisms (GCM) 10K type strain sequencing project: providing services to taxonomists for standard genome sequencing and annotation.</title>
        <authorList>
            <consortium name="The Broad Institute Genomics Platform"/>
            <consortium name="The Broad Institute Genome Sequencing Center for Infectious Disease"/>
            <person name="Wu L."/>
            <person name="Ma J."/>
        </authorList>
    </citation>
    <scope>NUCLEOTIDE SEQUENCE [LARGE SCALE GENOMIC DNA]</scope>
    <source>
        <strain evidence="3">JCM 17459</strain>
    </source>
</reference>
<dbReference type="InterPro" id="IPR011047">
    <property type="entry name" value="Quinoprotein_ADH-like_sf"/>
</dbReference>
<organism evidence="2 3">
    <name type="scientific">Georgenia daeguensis</name>
    <dbReference type="NCBI Taxonomy" id="908355"/>
    <lineage>
        <taxon>Bacteria</taxon>
        <taxon>Bacillati</taxon>
        <taxon>Actinomycetota</taxon>
        <taxon>Actinomycetes</taxon>
        <taxon>Micrococcales</taxon>
        <taxon>Bogoriellaceae</taxon>
        <taxon>Georgenia</taxon>
    </lineage>
</organism>
<dbReference type="Proteomes" id="UP001499841">
    <property type="component" value="Unassembled WGS sequence"/>
</dbReference>
<evidence type="ECO:0000313" key="2">
    <source>
        <dbReference type="EMBL" id="GAA4288057.1"/>
    </source>
</evidence>
<gene>
    <name evidence="2" type="ORF">GCM10022262_24170</name>
</gene>
<evidence type="ECO:0008006" key="4">
    <source>
        <dbReference type="Google" id="ProtNLM"/>
    </source>
</evidence>
<dbReference type="InterPro" id="IPR015943">
    <property type="entry name" value="WD40/YVTN_repeat-like_dom_sf"/>
</dbReference>
<dbReference type="Gene3D" id="2.60.120.260">
    <property type="entry name" value="Galactose-binding domain-like"/>
    <property type="match status" value="1"/>
</dbReference>
<evidence type="ECO:0000313" key="3">
    <source>
        <dbReference type="Proteomes" id="UP001499841"/>
    </source>
</evidence>
<keyword evidence="3" id="KW-1185">Reference proteome</keyword>